<evidence type="ECO:0000256" key="7">
    <source>
        <dbReference type="SAM" id="Phobius"/>
    </source>
</evidence>
<sequence length="528" mass="59641">MTGVVSKLWEDVPVLNSLDPLVELGIARLQNWSSKDTLAILAVAVGGASTFSYYVYTHLDPTLRQMISGEVDRGQVGREIQKRGPIHKVYGLNGPGYLIWGEAAGKWMLNTEKNNLFSGREGRSKFSRLLFQGSILDKDFAAHSKTRRLLSQAFKSDSLRAYLPRMVQEVRHDFDLWVQLSNQKGYVDLELELKQLALRFAFTLLVGADFTKDHEMSTGLVQKYEELLLGFIPWPIGEWNGKEKSMKVRRMLVEDVKGIIRKRRELLAKGVMPDFSDPLWLLMNTKDENGQGLTDDELADECVVLVIAGHETTARTLASFTVEILQNPTLLLDLRKEQSDLVQQFPLENGNYTNDHIKHMPLLDACFREIERMYGPAVEVSRVVRNDIVFKDPESGKEMKIRKGKRIAWSITATNRDPRVYPDPDTFDPYRWIEGAAASPSASAASAKGQDSDLGAVKVSSFRLATFGAGHRVCLGMQFARMEMLIIAGMMIKDYDFSDVKPGVELIEVRRPKFGYRDGVPVKFTKRV</sequence>
<dbReference type="AlphaFoldDB" id="A0AAD5S4T9"/>
<evidence type="ECO:0000256" key="1">
    <source>
        <dbReference type="ARBA" id="ARBA00001971"/>
    </source>
</evidence>
<evidence type="ECO:0000256" key="6">
    <source>
        <dbReference type="RuleBase" id="RU000461"/>
    </source>
</evidence>
<keyword evidence="5 6" id="KW-0349">Heme</keyword>
<feature type="transmembrane region" description="Helical" evidence="7">
    <location>
        <begin position="38"/>
        <end position="56"/>
    </location>
</feature>
<dbReference type="InterPro" id="IPR001128">
    <property type="entry name" value="Cyt_P450"/>
</dbReference>
<accession>A0AAD5S4T9</accession>
<dbReference type="InterPro" id="IPR050121">
    <property type="entry name" value="Cytochrome_P450_monoxygenase"/>
</dbReference>
<reference evidence="8" key="1">
    <citation type="submission" date="2020-05" db="EMBL/GenBank/DDBJ databases">
        <title>Phylogenomic resolution of chytrid fungi.</title>
        <authorList>
            <person name="Stajich J.E."/>
            <person name="Amses K."/>
            <person name="Simmons R."/>
            <person name="Seto K."/>
            <person name="Myers J."/>
            <person name="Bonds A."/>
            <person name="Quandt C.A."/>
            <person name="Barry K."/>
            <person name="Liu P."/>
            <person name="Grigoriev I."/>
            <person name="Longcore J.E."/>
            <person name="James T.Y."/>
        </authorList>
    </citation>
    <scope>NUCLEOTIDE SEQUENCE</scope>
    <source>
        <strain evidence="8">JEL0318</strain>
    </source>
</reference>
<evidence type="ECO:0000313" key="8">
    <source>
        <dbReference type="EMBL" id="KAJ3045986.1"/>
    </source>
</evidence>
<dbReference type="PRINTS" id="PR00385">
    <property type="entry name" value="P450"/>
</dbReference>
<evidence type="ECO:0000313" key="9">
    <source>
        <dbReference type="Proteomes" id="UP001212841"/>
    </source>
</evidence>
<keyword evidence="7" id="KW-0472">Membrane</keyword>
<dbReference type="PROSITE" id="PS00086">
    <property type="entry name" value="CYTOCHROME_P450"/>
    <property type="match status" value="1"/>
</dbReference>
<evidence type="ECO:0008006" key="10">
    <source>
        <dbReference type="Google" id="ProtNLM"/>
    </source>
</evidence>
<dbReference type="SUPFAM" id="SSF48264">
    <property type="entry name" value="Cytochrome P450"/>
    <property type="match status" value="1"/>
</dbReference>
<dbReference type="Gene3D" id="1.10.630.10">
    <property type="entry name" value="Cytochrome P450"/>
    <property type="match status" value="1"/>
</dbReference>
<dbReference type="GO" id="GO:0016705">
    <property type="term" value="F:oxidoreductase activity, acting on paired donors, with incorporation or reduction of molecular oxygen"/>
    <property type="evidence" value="ECO:0007669"/>
    <property type="project" value="InterPro"/>
</dbReference>
<dbReference type="InterPro" id="IPR002403">
    <property type="entry name" value="Cyt_P450_E_grp-IV"/>
</dbReference>
<keyword evidence="6" id="KW-0560">Oxidoreductase</keyword>
<dbReference type="GO" id="GO:0005506">
    <property type="term" value="F:iron ion binding"/>
    <property type="evidence" value="ECO:0007669"/>
    <property type="project" value="InterPro"/>
</dbReference>
<keyword evidence="4 5" id="KW-0408">Iron</keyword>
<feature type="binding site" description="axial binding residue" evidence="5">
    <location>
        <position position="474"/>
    </location>
    <ligand>
        <name>heme</name>
        <dbReference type="ChEBI" id="CHEBI:30413"/>
    </ligand>
    <ligandPart>
        <name>Fe</name>
        <dbReference type="ChEBI" id="CHEBI:18248"/>
    </ligandPart>
</feature>
<dbReference type="InterPro" id="IPR017972">
    <property type="entry name" value="Cyt_P450_CS"/>
</dbReference>
<keyword evidence="9" id="KW-1185">Reference proteome</keyword>
<protein>
    <recommendedName>
        <fullName evidence="10">Cytochrome P450</fullName>
    </recommendedName>
</protein>
<dbReference type="GO" id="GO:0004497">
    <property type="term" value="F:monooxygenase activity"/>
    <property type="evidence" value="ECO:0007669"/>
    <property type="project" value="UniProtKB-KW"/>
</dbReference>
<comment type="caution">
    <text evidence="8">The sequence shown here is derived from an EMBL/GenBank/DDBJ whole genome shotgun (WGS) entry which is preliminary data.</text>
</comment>
<keyword evidence="7" id="KW-0812">Transmembrane</keyword>
<gene>
    <name evidence="8" type="ORF">HK097_001071</name>
</gene>
<dbReference type="InterPro" id="IPR036396">
    <property type="entry name" value="Cyt_P450_sf"/>
</dbReference>
<evidence type="ECO:0000256" key="4">
    <source>
        <dbReference type="ARBA" id="ARBA00023004"/>
    </source>
</evidence>
<dbReference type="Proteomes" id="UP001212841">
    <property type="component" value="Unassembled WGS sequence"/>
</dbReference>
<dbReference type="PANTHER" id="PTHR24305">
    <property type="entry name" value="CYTOCHROME P450"/>
    <property type="match status" value="1"/>
</dbReference>
<keyword evidence="3 5" id="KW-0479">Metal-binding</keyword>
<dbReference type="EMBL" id="JADGJD010001202">
    <property type="protein sequence ID" value="KAJ3045986.1"/>
    <property type="molecule type" value="Genomic_DNA"/>
</dbReference>
<dbReference type="PANTHER" id="PTHR24305:SF166">
    <property type="entry name" value="CYTOCHROME P450 12A4, MITOCHONDRIAL-RELATED"/>
    <property type="match status" value="1"/>
</dbReference>
<dbReference type="Pfam" id="PF00067">
    <property type="entry name" value="p450"/>
    <property type="match status" value="1"/>
</dbReference>
<organism evidence="8 9">
    <name type="scientific">Rhizophlyctis rosea</name>
    <dbReference type="NCBI Taxonomy" id="64517"/>
    <lineage>
        <taxon>Eukaryota</taxon>
        <taxon>Fungi</taxon>
        <taxon>Fungi incertae sedis</taxon>
        <taxon>Chytridiomycota</taxon>
        <taxon>Chytridiomycota incertae sedis</taxon>
        <taxon>Chytridiomycetes</taxon>
        <taxon>Rhizophlyctidales</taxon>
        <taxon>Rhizophlyctidaceae</taxon>
        <taxon>Rhizophlyctis</taxon>
    </lineage>
</organism>
<evidence type="ECO:0000256" key="3">
    <source>
        <dbReference type="ARBA" id="ARBA00022723"/>
    </source>
</evidence>
<comment type="cofactor">
    <cofactor evidence="1 5">
        <name>heme</name>
        <dbReference type="ChEBI" id="CHEBI:30413"/>
    </cofactor>
</comment>
<keyword evidence="7" id="KW-1133">Transmembrane helix</keyword>
<dbReference type="PRINTS" id="PR00465">
    <property type="entry name" value="EP450IV"/>
</dbReference>
<proteinExistence type="inferred from homology"/>
<dbReference type="GO" id="GO:0020037">
    <property type="term" value="F:heme binding"/>
    <property type="evidence" value="ECO:0007669"/>
    <property type="project" value="InterPro"/>
</dbReference>
<evidence type="ECO:0000256" key="5">
    <source>
        <dbReference type="PIRSR" id="PIRSR602403-1"/>
    </source>
</evidence>
<evidence type="ECO:0000256" key="2">
    <source>
        <dbReference type="ARBA" id="ARBA00010617"/>
    </source>
</evidence>
<name>A0AAD5S4T9_9FUNG</name>
<comment type="similarity">
    <text evidence="2 6">Belongs to the cytochrome P450 family.</text>
</comment>
<keyword evidence="6" id="KW-0503">Monooxygenase</keyword>